<proteinExistence type="predicted"/>
<reference evidence="1 2" key="1">
    <citation type="submission" date="2023-10" db="EMBL/GenBank/DDBJ databases">
        <title>The complete genome sequence of Methanoculleus receptaculi DSM 18860.</title>
        <authorList>
            <person name="Lai S.-J."/>
            <person name="You Y.-T."/>
            <person name="Chen S.-C."/>
        </authorList>
    </citation>
    <scope>NUCLEOTIDE SEQUENCE [LARGE SCALE GENOMIC DNA]</scope>
    <source>
        <strain evidence="1 2">DSM 18860</strain>
    </source>
</reference>
<evidence type="ECO:0000313" key="1">
    <source>
        <dbReference type="EMBL" id="WOX58597.1"/>
    </source>
</evidence>
<organism evidence="1 2">
    <name type="scientific">Methanoculleus receptaculi</name>
    <dbReference type="NCBI Taxonomy" id="394967"/>
    <lineage>
        <taxon>Archaea</taxon>
        <taxon>Methanobacteriati</taxon>
        <taxon>Methanobacteriota</taxon>
        <taxon>Stenosarchaea group</taxon>
        <taxon>Methanomicrobia</taxon>
        <taxon>Methanomicrobiales</taxon>
        <taxon>Methanomicrobiaceae</taxon>
        <taxon>Methanoculleus</taxon>
    </lineage>
</organism>
<dbReference type="RefSeq" id="WP_318622426.1">
    <property type="nucleotide sequence ID" value="NZ_CP137642.1"/>
</dbReference>
<gene>
    <name evidence="1" type="ORF">R6Y96_05035</name>
</gene>
<name>A0AAX4FXH4_9EURY</name>
<dbReference type="EMBL" id="CP137642">
    <property type="protein sequence ID" value="WOX58597.1"/>
    <property type="molecule type" value="Genomic_DNA"/>
</dbReference>
<dbReference type="GeneID" id="85732498"/>
<accession>A0AAX4FXH4</accession>
<dbReference type="AlphaFoldDB" id="A0AAX4FXH4"/>
<sequence>MVPGEKERYAAETCSHCGGLGCTYCSGKGSVMVEQPSRRCRHCGGDGCIYCGYTGWEHPLKEY</sequence>
<dbReference type="Proteomes" id="UP001305652">
    <property type="component" value="Chromosome"/>
</dbReference>
<protein>
    <submittedName>
        <fullName evidence="1">Uncharacterized protein</fullName>
    </submittedName>
</protein>
<keyword evidence="2" id="KW-1185">Reference proteome</keyword>
<dbReference type="KEGG" id="mrc:R6Y96_05035"/>
<evidence type="ECO:0000313" key="2">
    <source>
        <dbReference type="Proteomes" id="UP001305652"/>
    </source>
</evidence>